<accession>A0A821YD91</accession>
<dbReference type="Proteomes" id="UP000663838">
    <property type="component" value="Unassembled WGS sequence"/>
</dbReference>
<comment type="caution">
    <text evidence="1">The sequence shown here is derived from an EMBL/GenBank/DDBJ whole genome shotgun (WGS) entry which is preliminary data.</text>
</comment>
<sequence length="19" mass="2052">MCMHNANKGVALSLPQLPK</sequence>
<proteinExistence type="predicted"/>
<evidence type="ECO:0000313" key="2">
    <source>
        <dbReference type="Proteomes" id="UP000663838"/>
    </source>
</evidence>
<dbReference type="EMBL" id="CAJOBS010015386">
    <property type="protein sequence ID" value="CAF4957010.1"/>
    <property type="molecule type" value="Genomic_DNA"/>
</dbReference>
<feature type="non-terminal residue" evidence="1">
    <location>
        <position position="19"/>
    </location>
</feature>
<evidence type="ECO:0000313" key="1">
    <source>
        <dbReference type="EMBL" id="CAF4957010.1"/>
    </source>
</evidence>
<dbReference type="AlphaFoldDB" id="A0A821YD91"/>
<organism evidence="1 2">
    <name type="scientific">Rotaria socialis</name>
    <dbReference type="NCBI Taxonomy" id="392032"/>
    <lineage>
        <taxon>Eukaryota</taxon>
        <taxon>Metazoa</taxon>
        <taxon>Spiralia</taxon>
        <taxon>Gnathifera</taxon>
        <taxon>Rotifera</taxon>
        <taxon>Eurotatoria</taxon>
        <taxon>Bdelloidea</taxon>
        <taxon>Philodinida</taxon>
        <taxon>Philodinidae</taxon>
        <taxon>Rotaria</taxon>
    </lineage>
</organism>
<gene>
    <name evidence="1" type="ORF">TOA249_LOCUS34109</name>
</gene>
<name>A0A821YD91_9BILA</name>
<protein>
    <submittedName>
        <fullName evidence="1">Uncharacterized protein</fullName>
    </submittedName>
</protein>
<reference evidence="1" key="1">
    <citation type="submission" date="2021-02" db="EMBL/GenBank/DDBJ databases">
        <authorList>
            <person name="Nowell W R."/>
        </authorList>
    </citation>
    <scope>NUCLEOTIDE SEQUENCE</scope>
</reference>